<dbReference type="PANTHER" id="PTHR48462">
    <property type="entry name" value="PROTEIN, PUTATIVE-RELATED"/>
    <property type="match status" value="1"/>
</dbReference>
<dbReference type="InterPro" id="IPR000477">
    <property type="entry name" value="RT_dom"/>
</dbReference>
<dbReference type="SUPFAM" id="SSF56672">
    <property type="entry name" value="DNA/RNA polymerases"/>
    <property type="match status" value="1"/>
</dbReference>
<dbReference type="KEGG" id="osn:115228855"/>
<dbReference type="PANTHER" id="PTHR48462:SF1">
    <property type="entry name" value="PROTEIN, PUTATIVE-RELATED"/>
    <property type="match status" value="1"/>
</dbReference>
<dbReference type="Pfam" id="PF00078">
    <property type="entry name" value="RVT_1"/>
    <property type="match status" value="1"/>
</dbReference>
<proteinExistence type="predicted"/>
<keyword evidence="2" id="KW-1185">Reference proteome</keyword>
<dbReference type="Proteomes" id="UP000515154">
    <property type="component" value="Unplaced"/>
</dbReference>
<dbReference type="InterPro" id="IPR043502">
    <property type="entry name" value="DNA/RNA_pol_sf"/>
</dbReference>
<organism evidence="2 3">
    <name type="scientific">Octopus sinensis</name>
    <name type="common">East Asian common octopus</name>
    <dbReference type="NCBI Taxonomy" id="2607531"/>
    <lineage>
        <taxon>Eukaryota</taxon>
        <taxon>Metazoa</taxon>
        <taxon>Spiralia</taxon>
        <taxon>Lophotrochozoa</taxon>
        <taxon>Mollusca</taxon>
        <taxon>Cephalopoda</taxon>
        <taxon>Coleoidea</taxon>
        <taxon>Octopodiformes</taxon>
        <taxon>Octopoda</taxon>
        <taxon>Incirrata</taxon>
        <taxon>Octopodidae</taxon>
        <taxon>Octopus</taxon>
    </lineage>
</organism>
<dbReference type="PROSITE" id="PS50878">
    <property type="entry name" value="RT_POL"/>
    <property type="match status" value="1"/>
</dbReference>
<gene>
    <name evidence="3" type="primary">LOC115228855</name>
</gene>
<reference evidence="3" key="1">
    <citation type="submission" date="2025-08" db="UniProtKB">
        <authorList>
            <consortium name="RefSeq"/>
        </authorList>
    </citation>
    <scope>IDENTIFICATION</scope>
</reference>
<name>A0A6P7U2P0_9MOLL</name>
<accession>A0A6P7U2P0</accession>
<evidence type="ECO:0000313" key="2">
    <source>
        <dbReference type="Proteomes" id="UP000515154"/>
    </source>
</evidence>
<evidence type="ECO:0000313" key="3">
    <source>
        <dbReference type="RefSeq" id="XP_029655186.1"/>
    </source>
</evidence>
<feature type="domain" description="Reverse transcriptase" evidence="1">
    <location>
        <begin position="1"/>
        <end position="239"/>
    </location>
</feature>
<protein>
    <submittedName>
        <fullName evidence="3">Uncharacterized protein LOC115228855</fullName>
    </submittedName>
</protein>
<evidence type="ECO:0000259" key="1">
    <source>
        <dbReference type="PROSITE" id="PS50878"/>
    </source>
</evidence>
<dbReference type="AlphaFoldDB" id="A0A6P7U2P0"/>
<dbReference type="RefSeq" id="XP_029655186.1">
    <property type="nucleotide sequence ID" value="XM_029799326.1"/>
</dbReference>
<sequence length="645" mass="71136">MSGSLTALNKKDGGIRPISVGCTFRRLAAKILCSRRSHSYPIIFKNIQLGVGVRGGCEASAHSVREFIASKNVSDNCVILKIDMRNAFNSIDRSCFLGECMTQLPEIMPFAKLCYEHSSSLLFEGSSILSSTGVQQGDPLGPLLFALGINPIAMSVKSPLNIWYLDDVTIGGPADQVLKDALMISSRLGHIGLSLNPSKCELTNLNVASFDEIHRNFTSLIPEIRITQKEDLIILGFPLHGEATEKILMEKTSNMEQAASRLSQLNAHEGLFLLKNFLSIPKILYILRSSPCFLHPKHLGSIDSIIRRHAELICNVQLDDLAWKQVSLPIRMGGIGLRSPTDLALPAYLASRSFCGPLIGVILKSLNECTPCRWMQNGLESWSSHGLRFPEVESSQRHWDEIWCRETYRVIELCMDQERIICLRSGAQPNSGSWISACPIASTGCKLDGLCLRLGLPMCTPHPCKCEKRIGPLGRHPLSCTRSAGRFPRHSAANDIIKRAMDAAGFHSQLEPAGLDRGDGKRPDGVTIYPYTRGKALVWDFTCPDTFGPSSFGSSASFPDSAAKRSEELKKKKYSFLADRYLFQPIAVETSGVFGSESFSFIRRLGGLITKKTGDPRETSWLFQRISCEIVRGNSHAILGSFLNN</sequence>